<reference evidence="3 4" key="1">
    <citation type="submission" date="2019-02" db="EMBL/GenBank/DDBJ databases">
        <title>Genome analysis provides insights into bioremediation potentialities and Haloocin production by Natrinema altunense strain 4.1R isolated from Chott Douz in Tunisian desert.</title>
        <authorList>
            <person name="Najjari A."/>
            <person name="Youssef N."/>
            <person name="Ben Dhia O."/>
            <person name="Ferjani R."/>
            <person name="El Hidri D."/>
            <person name="Ouzari H.I."/>
            <person name="Cherif A."/>
        </authorList>
    </citation>
    <scope>NUCLEOTIDE SEQUENCE [LARGE SCALE GENOMIC DNA]</scope>
    <source>
        <strain evidence="3 4">4.1R</strain>
    </source>
</reference>
<feature type="transmembrane region" description="Helical" evidence="1">
    <location>
        <begin position="20"/>
        <end position="47"/>
    </location>
</feature>
<keyword evidence="3" id="KW-0482">Metalloprotease</keyword>
<sequence length="259" mass="27364">MSSSQRSQRIGSRIKRGGRAIGVCLAVGLLGYLSGTAAGIGTIGHLSVLGYSTETVDEIGLSVAFNVVGAGGTAVSYLIVRRHGFDREFIVDFLRLRRPTRWDLGWVVVGLVGAFVAVVGYQQVVDLIEPLGGSEGTTHSGIEAGREYPVLFLLGIPLAILLTGPGEELLFRGVLQSRLRETFPTAVAVVLTGLVFGAVHLPVYMGSEPSAVVVSLGTVTTLGLYFGVLYECSGTLLVPALIHGCFNATVYLTNYLSYA</sequence>
<dbReference type="PANTHER" id="PTHR36435:SF1">
    <property type="entry name" value="CAAX AMINO TERMINAL PROTEASE FAMILY PROTEIN"/>
    <property type="match status" value="1"/>
</dbReference>
<keyword evidence="1" id="KW-0472">Membrane</keyword>
<feature type="transmembrane region" description="Helical" evidence="1">
    <location>
        <begin position="101"/>
        <end position="121"/>
    </location>
</feature>
<evidence type="ECO:0000256" key="1">
    <source>
        <dbReference type="SAM" id="Phobius"/>
    </source>
</evidence>
<organism evidence="3 4">
    <name type="scientific">Natrinema altunense</name>
    <dbReference type="NCBI Taxonomy" id="222984"/>
    <lineage>
        <taxon>Archaea</taxon>
        <taxon>Methanobacteriati</taxon>
        <taxon>Methanobacteriota</taxon>
        <taxon>Stenosarchaea group</taxon>
        <taxon>Halobacteria</taxon>
        <taxon>Halobacteriales</taxon>
        <taxon>Natrialbaceae</taxon>
        <taxon>Natrinema</taxon>
    </lineage>
</organism>
<feature type="domain" description="CAAX prenyl protease 2/Lysostaphin resistance protein A-like" evidence="2">
    <location>
        <begin position="151"/>
        <end position="248"/>
    </location>
</feature>
<dbReference type="GO" id="GO:0004175">
    <property type="term" value="F:endopeptidase activity"/>
    <property type="evidence" value="ECO:0007669"/>
    <property type="project" value="UniProtKB-ARBA"/>
</dbReference>
<dbReference type="GO" id="GO:0008237">
    <property type="term" value="F:metallopeptidase activity"/>
    <property type="evidence" value="ECO:0007669"/>
    <property type="project" value="UniProtKB-KW"/>
</dbReference>
<feature type="transmembrane region" description="Helical" evidence="1">
    <location>
        <begin position="183"/>
        <end position="205"/>
    </location>
</feature>
<feature type="transmembrane region" description="Helical" evidence="1">
    <location>
        <begin position="150"/>
        <end position="171"/>
    </location>
</feature>
<protein>
    <submittedName>
        <fullName evidence="3">CPBP family intramembrane metalloprotease</fullName>
    </submittedName>
</protein>
<dbReference type="EMBL" id="SHMR01000007">
    <property type="protein sequence ID" value="RZH66711.1"/>
    <property type="molecule type" value="Genomic_DNA"/>
</dbReference>
<keyword evidence="1" id="KW-0812">Transmembrane</keyword>
<gene>
    <name evidence="3" type="ORF">ELS17_13050</name>
</gene>
<name>A0A482XTZ7_9EURY</name>
<feature type="transmembrane region" description="Helical" evidence="1">
    <location>
        <begin position="211"/>
        <end position="229"/>
    </location>
</feature>
<feature type="transmembrane region" description="Helical" evidence="1">
    <location>
        <begin position="59"/>
        <end position="80"/>
    </location>
</feature>
<dbReference type="STRING" id="222984.GCA_000731985_03683"/>
<keyword evidence="3" id="KW-0645">Protease</keyword>
<dbReference type="GO" id="GO:0006508">
    <property type="term" value="P:proteolysis"/>
    <property type="evidence" value="ECO:0007669"/>
    <property type="project" value="UniProtKB-KW"/>
</dbReference>
<proteinExistence type="predicted"/>
<dbReference type="InterPro" id="IPR052710">
    <property type="entry name" value="CAAX_protease"/>
</dbReference>
<keyword evidence="3" id="KW-0378">Hydrolase</keyword>
<accession>A0A482XTZ7</accession>
<evidence type="ECO:0000313" key="4">
    <source>
        <dbReference type="Proteomes" id="UP000292704"/>
    </source>
</evidence>
<dbReference type="InterPro" id="IPR003675">
    <property type="entry name" value="Rce1/LyrA-like_dom"/>
</dbReference>
<evidence type="ECO:0000259" key="2">
    <source>
        <dbReference type="Pfam" id="PF02517"/>
    </source>
</evidence>
<dbReference type="Pfam" id="PF02517">
    <property type="entry name" value="Rce1-like"/>
    <property type="match status" value="1"/>
</dbReference>
<dbReference type="Proteomes" id="UP000292704">
    <property type="component" value="Unassembled WGS sequence"/>
</dbReference>
<dbReference type="RefSeq" id="WP_130171025.1">
    <property type="nucleotide sequence ID" value="NZ_SHMR01000007.1"/>
</dbReference>
<keyword evidence="1" id="KW-1133">Transmembrane helix</keyword>
<dbReference type="OrthoDB" id="275779at2157"/>
<dbReference type="PANTHER" id="PTHR36435">
    <property type="entry name" value="SLR1288 PROTEIN"/>
    <property type="match status" value="1"/>
</dbReference>
<feature type="transmembrane region" description="Helical" evidence="1">
    <location>
        <begin position="236"/>
        <end position="256"/>
    </location>
</feature>
<dbReference type="AlphaFoldDB" id="A0A482XTZ7"/>
<comment type="caution">
    <text evidence="3">The sequence shown here is derived from an EMBL/GenBank/DDBJ whole genome shotgun (WGS) entry which is preliminary data.</text>
</comment>
<evidence type="ECO:0000313" key="3">
    <source>
        <dbReference type="EMBL" id="RZH66711.1"/>
    </source>
</evidence>
<dbReference type="GO" id="GO:0080120">
    <property type="term" value="P:CAAX-box protein maturation"/>
    <property type="evidence" value="ECO:0007669"/>
    <property type="project" value="UniProtKB-ARBA"/>
</dbReference>